<dbReference type="GO" id="GO:0016712">
    <property type="term" value="F:oxidoreductase activity, acting on paired donors, with incorporation or reduction of molecular oxygen, reduced flavin or flavoprotein as one donor, and incorporation of one atom of oxygen"/>
    <property type="evidence" value="ECO:0007669"/>
    <property type="project" value="TreeGrafter"/>
</dbReference>
<evidence type="ECO:0000256" key="7">
    <source>
        <dbReference type="ARBA" id="ARBA00022824"/>
    </source>
</evidence>
<evidence type="ECO:0000256" key="4">
    <source>
        <dbReference type="ARBA" id="ARBA00010617"/>
    </source>
</evidence>
<evidence type="ECO:0000256" key="14">
    <source>
        <dbReference type="RuleBase" id="RU000461"/>
    </source>
</evidence>
<dbReference type="InterPro" id="IPR050182">
    <property type="entry name" value="Cytochrome_P450_fam2"/>
</dbReference>
<keyword evidence="10 13" id="KW-0408">Iron</keyword>
<dbReference type="InterPro" id="IPR002401">
    <property type="entry name" value="Cyt_P450_E_grp-I"/>
</dbReference>
<dbReference type="EMBL" id="MTYJ01000014">
    <property type="protein sequence ID" value="OQV22978.1"/>
    <property type="molecule type" value="Genomic_DNA"/>
</dbReference>
<evidence type="ECO:0000256" key="10">
    <source>
        <dbReference type="ARBA" id="ARBA00023004"/>
    </source>
</evidence>
<dbReference type="GO" id="GO:0008395">
    <property type="term" value="F:steroid hydroxylase activity"/>
    <property type="evidence" value="ECO:0007669"/>
    <property type="project" value="TreeGrafter"/>
</dbReference>
<name>A0A1W0X6G7_HYPEX</name>
<dbReference type="OrthoDB" id="1055148at2759"/>
<dbReference type="GO" id="GO:0005506">
    <property type="term" value="F:iron ion binding"/>
    <property type="evidence" value="ECO:0007669"/>
    <property type="project" value="InterPro"/>
</dbReference>
<organism evidence="15 16">
    <name type="scientific">Hypsibius exemplaris</name>
    <name type="common">Freshwater tardigrade</name>
    <dbReference type="NCBI Taxonomy" id="2072580"/>
    <lineage>
        <taxon>Eukaryota</taxon>
        <taxon>Metazoa</taxon>
        <taxon>Ecdysozoa</taxon>
        <taxon>Tardigrada</taxon>
        <taxon>Eutardigrada</taxon>
        <taxon>Parachela</taxon>
        <taxon>Hypsibioidea</taxon>
        <taxon>Hypsibiidae</taxon>
        <taxon>Hypsibius</taxon>
    </lineage>
</organism>
<keyword evidence="11 14" id="KW-0503">Monooxygenase</keyword>
<evidence type="ECO:0000313" key="16">
    <source>
        <dbReference type="Proteomes" id="UP000192578"/>
    </source>
</evidence>
<evidence type="ECO:0000256" key="2">
    <source>
        <dbReference type="ARBA" id="ARBA00004174"/>
    </source>
</evidence>
<proteinExistence type="inferred from homology"/>
<dbReference type="SUPFAM" id="SSF48264">
    <property type="entry name" value="Cytochrome P450"/>
    <property type="match status" value="1"/>
</dbReference>
<dbReference type="PROSITE" id="PS00086">
    <property type="entry name" value="CYTOCHROME_P450"/>
    <property type="match status" value="1"/>
</dbReference>
<dbReference type="PANTHER" id="PTHR24300">
    <property type="entry name" value="CYTOCHROME P450 508A4-RELATED"/>
    <property type="match status" value="1"/>
</dbReference>
<keyword evidence="12" id="KW-0472">Membrane</keyword>
<evidence type="ECO:0000256" key="13">
    <source>
        <dbReference type="PIRSR" id="PIRSR602401-1"/>
    </source>
</evidence>
<keyword evidence="5 13" id="KW-0349">Heme</keyword>
<dbReference type="GO" id="GO:0006082">
    <property type="term" value="P:organic acid metabolic process"/>
    <property type="evidence" value="ECO:0007669"/>
    <property type="project" value="TreeGrafter"/>
</dbReference>
<evidence type="ECO:0000256" key="8">
    <source>
        <dbReference type="ARBA" id="ARBA00022848"/>
    </source>
</evidence>
<keyword evidence="6 13" id="KW-0479">Metal-binding</keyword>
<dbReference type="GO" id="GO:0020037">
    <property type="term" value="F:heme binding"/>
    <property type="evidence" value="ECO:0007669"/>
    <property type="project" value="InterPro"/>
</dbReference>
<evidence type="ECO:0000313" key="15">
    <source>
        <dbReference type="EMBL" id="OQV22978.1"/>
    </source>
</evidence>
<dbReference type="FunFam" id="1.10.630.10:FF:000238">
    <property type="entry name" value="Cytochrome P450 2A6"/>
    <property type="match status" value="1"/>
</dbReference>
<dbReference type="PANTHER" id="PTHR24300:SF403">
    <property type="entry name" value="CYTOCHROME P450 306A1"/>
    <property type="match status" value="1"/>
</dbReference>
<keyword evidence="7" id="KW-0256">Endoplasmic reticulum</keyword>
<dbReference type="PRINTS" id="PR00385">
    <property type="entry name" value="P450"/>
</dbReference>
<dbReference type="PRINTS" id="PR00463">
    <property type="entry name" value="EP450I"/>
</dbReference>
<dbReference type="Gene3D" id="1.10.630.10">
    <property type="entry name" value="Cytochrome P450"/>
    <property type="match status" value="1"/>
</dbReference>
<protein>
    <submittedName>
        <fullName evidence="15">Cytochrome P450 2U1</fullName>
    </submittedName>
</protein>
<sequence>MWFPNPVRAQIMSARNNLAKLNVFMSARIKEHKNADRRTDVEDYLHAYQTEKETGNKTDKAAQATFDETQLLASLFDLFAAGTETTSTTTLWAFVFMVEYPHIMRKVQEEIDSTVGREKMLTNSDRALLPYTEAVILEVQRCASLVPLGVPHRARDEITVDGYTIPKNAIIFANLFSIHRDPRWWKNPEKFDPERFLDENRKLTRPDGFAPFSIGKRACLGEALAKMELFLFIANLLRCFTLELPKGKTISHEDYISSVVNSPKPYELIFVPRY</sequence>
<accession>A0A1W0X6G7</accession>
<keyword evidence="9 14" id="KW-0560">Oxidoreductase</keyword>
<comment type="caution">
    <text evidence="15">The sequence shown here is derived from an EMBL/GenBank/DDBJ whole genome shotgun (WGS) entry which is preliminary data.</text>
</comment>
<dbReference type="GO" id="GO:0006805">
    <property type="term" value="P:xenobiotic metabolic process"/>
    <property type="evidence" value="ECO:0007669"/>
    <property type="project" value="TreeGrafter"/>
</dbReference>
<dbReference type="AlphaFoldDB" id="A0A1W0X6G7"/>
<evidence type="ECO:0000256" key="11">
    <source>
        <dbReference type="ARBA" id="ARBA00023033"/>
    </source>
</evidence>
<evidence type="ECO:0000256" key="3">
    <source>
        <dbReference type="ARBA" id="ARBA00004406"/>
    </source>
</evidence>
<dbReference type="Proteomes" id="UP000192578">
    <property type="component" value="Unassembled WGS sequence"/>
</dbReference>
<evidence type="ECO:0000256" key="9">
    <source>
        <dbReference type="ARBA" id="ARBA00023002"/>
    </source>
</evidence>
<dbReference type="InterPro" id="IPR036396">
    <property type="entry name" value="Cyt_P450_sf"/>
</dbReference>
<dbReference type="InterPro" id="IPR017972">
    <property type="entry name" value="Cyt_P450_CS"/>
</dbReference>
<gene>
    <name evidence="15" type="ORF">BV898_03029</name>
</gene>
<evidence type="ECO:0000256" key="6">
    <source>
        <dbReference type="ARBA" id="ARBA00022723"/>
    </source>
</evidence>
<dbReference type="Pfam" id="PF00067">
    <property type="entry name" value="p450"/>
    <property type="match status" value="1"/>
</dbReference>
<evidence type="ECO:0000256" key="12">
    <source>
        <dbReference type="ARBA" id="ARBA00023136"/>
    </source>
</evidence>
<dbReference type="GO" id="GO:0005789">
    <property type="term" value="C:endoplasmic reticulum membrane"/>
    <property type="evidence" value="ECO:0007669"/>
    <property type="project" value="UniProtKB-SubCell"/>
</dbReference>
<comment type="subcellular location">
    <subcellularLocation>
        <location evidence="3">Endoplasmic reticulum membrane</location>
        <topology evidence="3">Peripheral membrane protein</topology>
    </subcellularLocation>
    <subcellularLocation>
        <location evidence="2">Microsome membrane</location>
        <topology evidence="2">Peripheral membrane protein</topology>
    </subcellularLocation>
</comment>
<comment type="similarity">
    <text evidence="4 14">Belongs to the cytochrome P450 family.</text>
</comment>
<dbReference type="InterPro" id="IPR001128">
    <property type="entry name" value="Cyt_P450"/>
</dbReference>
<keyword evidence="8" id="KW-0492">Microsome</keyword>
<evidence type="ECO:0000256" key="1">
    <source>
        <dbReference type="ARBA" id="ARBA00001971"/>
    </source>
</evidence>
<reference evidence="16" key="1">
    <citation type="submission" date="2017-01" db="EMBL/GenBank/DDBJ databases">
        <title>Comparative genomics of anhydrobiosis in the tardigrade Hypsibius dujardini.</title>
        <authorList>
            <person name="Yoshida Y."/>
            <person name="Koutsovoulos G."/>
            <person name="Laetsch D."/>
            <person name="Stevens L."/>
            <person name="Kumar S."/>
            <person name="Horikawa D."/>
            <person name="Ishino K."/>
            <person name="Komine S."/>
            <person name="Tomita M."/>
            <person name="Blaxter M."/>
            <person name="Arakawa K."/>
        </authorList>
    </citation>
    <scope>NUCLEOTIDE SEQUENCE [LARGE SCALE GENOMIC DNA]</scope>
    <source>
        <strain evidence="16">Z151</strain>
    </source>
</reference>
<keyword evidence="16" id="KW-1185">Reference proteome</keyword>
<feature type="binding site" description="axial binding residue" evidence="13">
    <location>
        <position position="219"/>
    </location>
    <ligand>
        <name>heme</name>
        <dbReference type="ChEBI" id="CHEBI:30413"/>
    </ligand>
    <ligandPart>
        <name>Fe</name>
        <dbReference type="ChEBI" id="CHEBI:18248"/>
    </ligandPart>
</feature>
<comment type="cofactor">
    <cofactor evidence="1 13">
        <name>heme</name>
        <dbReference type="ChEBI" id="CHEBI:30413"/>
    </cofactor>
</comment>
<evidence type="ECO:0000256" key="5">
    <source>
        <dbReference type="ARBA" id="ARBA00022617"/>
    </source>
</evidence>